<evidence type="ECO:0000259" key="3">
    <source>
        <dbReference type="Pfam" id="PF03358"/>
    </source>
</evidence>
<evidence type="ECO:0000256" key="2">
    <source>
        <dbReference type="ARBA" id="ARBA00022643"/>
    </source>
</evidence>
<proteinExistence type="predicted"/>
<comment type="cofactor">
    <cofactor evidence="1">
        <name>FMN</name>
        <dbReference type="ChEBI" id="CHEBI:58210"/>
    </cofactor>
</comment>
<evidence type="ECO:0000313" key="5">
    <source>
        <dbReference type="Proteomes" id="UP001239782"/>
    </source>
</evidence>
<dbReference type="KEGG" id="plei:Q9312_03515"/>
<dbReference type="Proteomes" id="UP001239782">
    <property type="component" value="Chromosome"/>
</dbReference>
<dbReference type="Pfam" id="PF03358">
    <property type="entry name" value="FMN_red"/>
    <property type="match status" value="1"/>
</dbReference>
<dbReference type="InterPro" id="IPR005025">
    <property type="entry name" value="FMN_Rdtase-like_dom"/>
</dbReference>
<reference evidence="4 5" key="1">
    <citation type="submission" date="2023-08" db="EMBL/GenBank/DDBJ databases">
        <title>Pleionea litopenaei sp. nov., isolated from stomach of juvenile Litopenaeus vannamei.</title>
        <authorList>
            <person name="Rho A.M."/>
            <person name="Hwang C.Y."/>
        </authorList>
    </citation>
    <scope>NUCLEOTIDE SEQUENCE [LARGE SCALE GENOMIC DNA]</scope>
    <source>
        <strain evidence="4 5">HL-JVS1</strain>
    </source>
</reference>
<dbReference type="PANTHER" id="PTHR30543:SF21">
    <property type="entry name" value="NAD(P)H-DEPENDENT FMN REDUCTASE LOT6"/>
    <property type="match status" value="1"/>
</dbReference>
<gene>
    <name evidence="4" type="ORF">Q9312_03515</name>
</gene>
<feature type="domain" description="NADPH-dependent FMN reductase-like" evidence="3">
    <location>
        <begin position="3"/>
        <end position="157"/>
    </location>
</feature>
<dbReference type="InterPro" id="IPR050712">
    <property type="entry name" value="NAD(P)H-dep_reductase"/>
</dbReference>
<dbReference type="SUPFAM" id="SSF52218">
    <property type="entry name" value="Flavoproteins"/>
    <property type="match status" value="1"/>
</dbReference>
<accession>A0AA51RUP0</accession>
<dbReference type="EMBL" id="CP133548">
    <property type="protein sequence ID" value="WMS87993.1"/>
    <property type="molecule type" value="Genomic_DNA"/>
</dbReference>
<keyword evidence="2" id="KW-0285">Flavoprotein</keyword>
<dbReference type="InterPro" id="IPR029039">
    <property type="entry name" value="Flavoprotein-like_sf"/>
</dbReference>
<organism evidence="4 5">
    <name type="scientific">Pleionea litopenaei</name>
    <dbReference type="NCBI Taxonomy" id="3070815"/>
    <lineage>
        <taxon>Bacteria</taxon>
        <taxon>Pseudomonadati</taxon>
        <taxon>Pseudomonadota</taxon>
        <taxon>Gammaproteobacteria</taxon>
        <taxon>Oceanospirillales</taxon>
        <taxon>Pleioneaceae</taxon>
        <taxon>Pleionea</taxon>
    </lineage>
</organism>
<dbReference type="AlphaFoldDB" id="A0AA51RUP0"/>
<dbReference type="GO" id="GO:0010181">
    <property type="term" value="F:FMN binding"/>
    <property type="evidence" value="ECO:0007669"/>
    <property type="project" value="TreeGrafter"/>
</dbReference>
<name>A0AA51RUP0_9GAMM</name>
<evidence type="ECO:0000256" key="1">
    <source>
        <dbReference type="ARBA" id="ARBA00001917"/>
    </source>
</evidence>
<sequence>MSVKILVFAGSLRKQSYNKQLAKVLANCAEKAGAEVTYVDLADFPMPIFNEDDEAENGIHENALKLKQMMNDSDGFLITSPEYNGSYSGLLKNTIDWASRQADGESVLQSFKNKYAAIFATSPGAFGGLRGLGQLRLLLSGIGTTVLADQVAIPKAAEAFDEQGLLVSEKRLQTLQRITTELVKTCNRMKLD</sequence>
<keyword evidence="2" id="KW-0288">FMN</keyword>
<protein>
    <submittedName>
        <fullName evidence="4">NAD(P)H-dependent oxidoreductase</fullName>
        <ecNumber evidence="4">1.-.-.-</ecNumber>
    </submittedName>
</protein>
<dbReference type="Gene3D" id="3.40.50.360">
    <property type="match status" value="1"/>
</dbReference>
<dbReference type="EC" id="1.-.-.-" evidence="4"/>
<keyword evidence="4" id="KW-0560">Oxidoreductase</keyword>
<evidence type="ECO:0000313" key="4">
    <source>
        <dbReference type="EMBL" id="WMS87993.1"/>
    </source>
</evidence>
<dbReference type="GO" id="GO:0005829">
    <property type="term" value="C:cytosol"/>
    <property type="evidence" value="ECO:0007669"/>
    <property type="project" value="TreeGrafter"/>
</dbReference>
<dbReference type="GO" id="GO:0016491">
    <property type="term" value="F:oxidoreductase activity"/>
    <property type="evidence" value="ECO:0007669"/>
    <property type="project" value="UniProtKB-KW"/>
</dbReference>
<dbReference type="RefSeq" id="WP_309203164.1">
    <property type="nucleotide sequence ID" value="NZ_CP133548.1"/>
</dbReference>
<dbReference type="PANTHER" id="PTHR30543">
    <property type="entry name" value="CHROMATE REDUCTASE"/>
    <property type="match status" value="1"/>
</dbReference>
<keyword evidence="5" id="KW-1185">Reference proteome</keyword>